<dbReference type="InterPro" id="IPR029044">
    <property type="entry name" value="Nucleotide-diphossugar_trans"/>
</dbReference>
<dbReference type="SUPFAM" id="SSF53448">
    <property type="entry name" value="Nucleotide-diphospho-sugar transferases"/>
    <property type="match status" value="1"/>
</dbReference>
<proteinExistence type="predicted"/>
<name>A0A7J4IWG4_9ARCH</name>
<dbReference type="Proteomes" id="UP000565078">
    <property type="component" value="Unassembled WGS sequence"/>
</dbReference>
<dbReference type="Pfam" id="PF00535">
    <property type="entry name" value="Glycos_transf_2"/>
    <property type="match status" value="1"/>
</dbReference>
<keyword evidence="3" id="KW-0328">Glycosyltransferase</keyword>
<dbReference type="InterPro" id="IPR001173">
    <property type="entry name" value="Glyco_trans_2-like"/>
</dbReference>
<protein>
    <submittedName>
        <fullName evidence="7">Glycosyltransferase</fullName>
    </submittedName>
</protein>
<evidence type="ECO:0000256" key="5">
    <source>
        <dbReference type="ARBA" id="ARBA00023136"/>
    </source>
</evidence>
<gene>
    <name evidence="7" type="ORF">HA254_00580</name>
</gene>
<keyword evidence="2" id="KW-1003">Cell membrane</keyword>
<evidence type="ECO:0000259" key="6">
    <source>
        <dbReference type="Pfam" id="PF00535"/>
    </source>
</evidence>
<sequence>MLVSVVIAALNEEDYIGKALETLRQQKTTHEFEIIVGDGYSTDRTVEIAKSYGARVVREKRRSAAWERQAGARAAKGDIIAFTDADAQLPAHWVQSIAAFFESNPKAAMAYGPVYFSDASSIERAMSQFVMDSCLFACSCAGLHNPVGSNMALRRDAFEKAKGFDTRLVTAEELDLAKRIAHFGQVRYHTGLYVSVSARRVKKWGYMYYSAFHIANALRFHLTGKSQKEYIPVR</sequence>
<dbReference type="PANTHER" id="PTHR43646:SF2">
    <property type="entry name" value="GLYCOSYLTRANSFERASE 2-LIKE DOMAIN-CONTAINING PROTEIN"/>
    <property type="match status" value="1"/>
</dbReference>
<dbReference type="AlphaFoldDB" id="A0A7J4IWG4"/>
<dbReference type="EMBL" id="DUGC01000010">
    <property type="protein sequence ID" value="HIH09144.1"/>
    <property type="molecule type" value="Genomic_DNA"/>
</dbReference>
<evidence type="ECO:0000256" key="4">
    <source>
        <dbReference type="ARBA" id="ARBA00022679"/>
    </source>
</evidence>
<evidence type="ECO:0000256" key="3">
    <source>
        <dbReference type="ARBA" id="ARBA00022676"/>
    </source>
</evidence>
<keyword evidence="4 7" id="KW-0808">Transferase</keyword>
<feature type="domain" description="Glycosyltransferase 2-like" evidence="6">
    <location>
        <begin position="4"/>
        <end position="160"/>
    </location>
</feature>
<comment type="caution">
    <text evidence="7">The sequence shown here is derived from an EMBL/GenBank/DDBJ whole genome shotgun (WGS) entry which is preliminary data.</text>
</comment>
<keyword evidence="5" id="KW-0472">Membrane</keyword>
<evidence type="ECO:0000256" key="2">
    <source>
        <dbReference type="ARBA" id="ARBA00022475"/>
    </source>
</evidence>
<organism evidence="7 8">
    <name type="scientific">Candidatus Iainarchaeum sp</name>
    <dbReference type="NCBI Taxonomy" id="3101447"/>
    <lineage>
        <taxon>Archaea</taxon>
        <taxon>Candidatus Iainarchaeota</taxon>
        <taxon>Candidatus Iainarchaeia</taxon>
        <taxon>Candidatus Iainarchaeales</taxon>
        <taxon>Candidatus Iainarchaeaceae</taxon>
        <taxon>Candidatus Iainarchaeum</taxon>
    </lineage>
</organism>
<evidence type="ECO:0000256" key="1">
    <source>
        <dbReference type="ARBA" id="ARBA00004236"/>
    </source>
</evidence>
<dbReference type="GO" id="GO:0005886">
    <property type="term" value="C:plasma membrane"/>
    <property type="evidence" value="ECO:0007669"/>
    <property type="project" value="UniProtKB-SubCell"/>
</dbReference>
<dbReference type="PANTHER" id="PTHR43646">
    <property type="entry name" value="GLYCOSYLTRANSFERASE"/>
    <property type="match status" value="1"/>
</dbReference>
<comment type="subcellular location">
    <subcellularLocation>
        <location evidence="1">Cell membrane</location>
    </subcellularLocation>
</comment>
<accession>A0A7J4IWG4</accession>
<evidence type="ECO:0000313" key="8">
    <source>
        <dbReference type="Proteomes" id="UP000565078"/>
    </source>
</evidence>
<dbReference type="Gene3D" id="3.90.550.10">
    <property type="entry name" value="Spore Coat Polysaccharide Biosynthesis Protein SpsA, Chain A"/>
    <property type="match status" value="1"/>
</dbReference>
<reference evidence="8" key="1">
    <citation type="journal article" date="2020" name="bioRxiv">
        <title>A rank-normalized archaeal taxonomy based on genome phylogeny resolves widespread incomplete and uneven classifications.</title>
        <authorList>
            <person name="Rinke C."/>
            <person name="Chuvochina M."/>
            <person name="Mussig A.J."/>
            <person name="Chaumeil P.-A."/>
            <person name="Waite D.W."/>
            <person name="Whitman W.B."/>
            <person name="Parks D.H."/>
            <person name="Hugenholtz P."/>
        </authorList>
    </citation>
    <scope>NUCLEOTIDE SEQUENCE [LARGE SCALE GENOMIC DNA]</scope>
</reference>
<evidence type="ECO:0000313" key="7">
    <source>
        <dbReference type="EMBL" id="HIH09144.1"/>
    </source>
</evidence>
<dbReference type="GO" id="GO:0016757">
    <property type="term" value="F:glycosyltransferase activity"/>
    <property type="evidence" value="ECO:0007669"/>
    <property type="project" value="UniProtKB-KW"/>
</dbReference>